<dbReference type="Pfam" id="PF02954">
    <property type="entry name" value="HTH_8"/>
    <property type="match status" value="1"/>
</dbReference>
<dbReference type="SUPFAM" id="SSF46689">
    <property type="entry name" value="Homeodomain-like"/>
    <property type="match status" value="1"/>
</dbReference>
<organism evidence="2">
    <name type="scientific">anaerobic digester metagenome</name>
    <dbReference type="NCBI Taxonomy" id="1263854"/>
    <lineage>
        <taxon>unclassified sequences</taxon>
        <taxon>metagenomes</taxon>
        <taxon>ecological metagenomes</taxon>
    </lineage>
</organism>
<proteinExistence type="predicted"/>
<evidence type="ECO:0000313" key="2">
    <source>
        <dbReference type="EMBL" id="VFU16119.1"/>
    </source>
</evidence>
<dbReference type="GO" id="GO:0043565">
    <property type="term" value="F:sequence-specific DNA binding"/>
    <property type="evidence" value="ECO:0007669"/>
    <property type="project" value="InterPro"/>
</dbReference>
<name>A0A485M1T7_9ZZZZ</name>
<protein>
    <recommendedName>
        <fullName evidence="1">DNA binding HTH domain-containing protein</fullName>
    </recommendedName>
</protein>
<feature type="domain" description="DNA binding HTH" evidence="1">
    <location>
        <begin position="43"/>
        <end position="86"/>
    </location>
</feature>
<evidence type="ECO:0000259" key="1">
    <source>
        <dbReference type="Pfam" id="PF02954"/>
    </source>
</evidence>
<sequence length="93" mass="10458">MEYAINLEESNIITVESLPPTLRETTKKGLPNDITSDGRLLPLAQLEKDAIITALDRYGWTDEGKTRAARVLGISRATIYRKIQRYGLQPDRG</sequence>
<gene>
    <name evidence="2" type="ORF">SCFA_3310001</name>
</gene>
<dbReference type="Gene3D" id="1.10.10.60">
    <property type="entry name" value="Homeodomain-like"/>
    <property type="match status" value="1"/>
</dbReference>
<accession>A0A485M1T7</accession>
<dbReference type="InterPro" id="IPR002197">
    <property type="entry name" value="HTH_Fis"/>
</dbReference>
<dbReference type="InterPro" id="IPR009057">
    <property type="entry name" value="Homeodomain-like_sf"/>
</dbReference>
<dbReference type="EMBL" id="CAADRN010000259">
    <property type="protein sequence ID" value="VFU16119.1"/>
    <property type="molecule type" value="Genomic_DNA"/>
</dbReference>
<reference evidence="2" key="1">
    <citation type="submission" date="2019-03" db="EMBL/GenBank/DDBJ databases">
        <authorList>
            <person name="Hao L."/>
        </authorList>
    </citation>
    <scope>NUCLEOTIDE SEQUENCE</scope>
</reference>
<dbReference type="AlphaFoldDB" id="A0A485M1T7"/>